<dbReference type="Gene3D" id="1.10.10.10">
    <property type="entry name" value="Winged helix-like DNA-binding domain superfamily/Winged helix DNA-binding domain"/>
    <property type="match status" value="1"/>
</dbReference>
<dbReference type="AlphaFoldDB" id="A0A6J6WKW2"/>
<reference evidence="1" key="1">
    <citation type="submission" date="2020-05" db="EMBL/GenBank/DDBJ databases">
        <authorList>
            <person name="Chiriac C."/>
            <person name="Salcher M."/>
            <person name="Ghai R."/>
            <person name="Kavagutti S V."/>
        </authorList>
    </citation>
    <scope>NUCLEOTIDE SEQUENCE</scope>
</reference>
<gene>
    <name evidence="1" type="ORF">UFOPK2975_00081</name>
</gene>
<accession>A0A6J6WKW2</accession>
<protein>
    <submittedName>
        <fullName evidence="1">Unannotated protein</fullName>
    </submittedName>
</protein>
<evidence type="ECO:0000313" key="1">
    <source>
        <dbReference type="EMBL" id="CAB4783843.1"/>
    </source>
</evidence>
<organism evidence="1">
    <name type="scientific">freshwater metagenome</name>
    <dbReference type="NCBI Taxonomy" id="449393"/>
    <lineage>
        <taxon>unclassified sequences</taxon>
        <taxon>metagenomes</taxon>
        <taxon>ecological metagenomes</taxon>
    </lineage>
</organism>
<name>A0A6J6WKW2_9ZZZZ</name>
<dbReference type="EMBL" id="CAFAAG010000002">
    <property type="protein sequence ID" value="CAB4783843.1"/>
    <property type="molecule type" value="Genomic_DNA"/>
</dbReference>
<proteinExistence type="predicted"/>
<dbReference type="InterPro" id="IPR036388">
    <property type="entry name" value="WH-like_DNA-bd_sf"/>
</dbReference>
<sequence length="220" mass="25381">METFTAEEIAEIVHELGLPAQVETDENHFVTIEVDDDDFAWKIYLGDDGPFFRSIVLTAHHTVPEDPLPFANKWNISHVAPIVIFDNPETESPQKDDDGNFIVVMFWRIFFWNSVSKEYLSHTIASFHEDVCELLGLEMIEEEADDDDVSVPVRGEHDPIDRLLQIQLELRLRAPQSSRELARSLKTTKYEVNNVLYHQPELFEKEGTSPPMWSNKGEIK</sequence>